<dbReference type="CDD" id="cd06782">
    <property type="entry name" value="cpPDZ_CPP-like"/>
    <property type="match status" value="1"/>
</dbReference>
<dbReference type="FunFam" id="3.90.226.10:FF:000029">
    <property type="entry name" value="Peptidase, S41 family"/>
    <property type="match status" value="1"/>
</dbReference>
<keyword evidence="4 5" id="KW-0720">Serine protease</keyword>
<evidence type="ECO:0000256" key="7">
    <source>
        <dbReference type="SAM" id="SignalP"/>
    </source>
</evidence>
<reference evidence="9 10" key="2">
    <citation type="submission" date="2010-03" db="EMBL/GenBank/DDBJ databases">
        <authorList>
            <person name="Pajon A."/>
        </authorList>
    </citation>
    <scope>NUCLEOTIDE SEQUENCE [LARGE SCALE GENOMIC DNA]</scope>
    <source>
        <strain evidence="9 10">SGP1</strain>
    </source>
</reference>
<protein>
    <submittedName>
        <fullName evidence="9">C-terminal peptidase (Prc)</fullName>
        <ecNumber evidence="9">3.4.21.102</ecNumber>
    </submittedName>
</protein>
<evidence type="ECO:0000256" key="2">
    <source>
        <dbReference type="ARBA" id="ARBA00022670"/>
    </source>
</evidence>
<accession>A0AB94IYX1</accession>
<keyword evidence="7" id="KW-0732">Signal</keyword>
<dbReference type="EMBL" id="FP929056">
    <property type="protein sequence ID" value="CBL28945.1"/>
    <property type="molecule type" value="Genomic_DNA"/>
</dbReference>
<dbReference type="KEGG" id="sbr:SY1_22580"/>
<dbReference type="PANTHER" id="PTHR32060:SF30">
    <property type="entry name" value="CARBOXY-TERMINAL PROCESSING PROTEASE CTPA"/>
    <property type="match status" value="1"/>
</dbReference>
<keyword evidence="2 5" id="KW-0645">Protease</keyword>
<evidence type="ECO:0000313" key="9">
    <source>
        <dbReference type="EMBL" id="CBL28945.1"/>
    </source>
</evidence>
<dbReference type="GO" id="GO:0007165">
    <property type="term" value="P:signal transduction"/>
    <property type="evidence" value="ECO:0007669"/>
    <property type="project" value="TreeGrafter"/>
</dbReference>
<evidence type="ECO:0000256" key="5">
    <source>
        <dbReference type="RuleBase" id="RU004404"/>
    </source>
</evidence>
<dbReference type="SMART" id="SM00228">
    <property type="entry name" value="PDZ"/>
    <property type="match status" value="1"/>
</dbReference>
<gene>
    <name evidence="9" type="ORF">SY1_22580</name>
</gene>
<dbReference type="Proteomes" id="UP000008957">
    <property type="component" value="Chromosome"/>
</dbReference>
<evidence type="ECO:0000313" key="10">
    <source>
        <dbReference type="Proteomes" id="UP000008957"/>
    </source>
</evidence>
<dbReference type="NCBIfam" id="TIGR00225">
    <property type="entry name" value="prc"/>
    <property type="match status" value="1"/>
</dbReference>
<dbReference type="PANTHER" id="PTHR32060">
    <property type="entry name" value="TAIL-SPECIFIC PROTEASE"/>
    <property type="match status" value="1"/>
</dbReference>
<dbReference type="Pfam" id="PF00595">
    <property type="entry name" value="PDZ"/>
    <property type="match status" value="1"/>
</dbReference>
<dbReference type="GO" id="GO:0006508">
    <property type="term" value="P:proteolysis"/>
    <property type="evidence" value="ECO:0007669"/>
    <property type="project" value="UniProtKB-KW"/>
</dbReference>
<dbReference type="EC" id="3.4.21.102" evidence="9"/>
<dbReference type="Gene3D" id="3.90.226.10">
    <property type="entry name" value="2-enoyl-CoA Hydratase, Chain A, domain 1"/>
    <property type="match status" value="1"/>
</dbReference>
<dbReference type="FunFam" id="2.30.42.10:FF:000063">
    <property type="entry name" value="Peptidase, S41 family"/>
    <property type="match status" value="1"/>
</dbReference>
<sequence length="410" mass="45162">MKQKIGRSWVNAAGFLLALLVAGAFAAGHAGAADVSDLDKLSPFSVRSLWLLRQARAIIETYQVDAEEKPTSEEDLLQGAMKGMVEAWKDPYTRYVSPGQLKDEEIEMEGRYGGLGMYIGTRDGQILVISPMEDSPAERVGLKTKDQIVKVDDEVVIGWTSEQVVQRLRGAPDTKVTLWVRREGEDELLKFDVTREIIKLKSVRYQMLSDDVGYLRLTQFKQKTDEEARNALRDILRQGAKGLILDLRNNGGGLLDASVKIVSMFVKGGLVVETRGRAERANEKYFADEALFLTDMPMAVLINGGSASASEIVAGALTDRKRAVLVGEKSFGKGSVQTLFPLTDGSGLYVTIARYYTPSGRVIDHVGLTPEVEVSGDLNRDVMKDAQLQRAAAEVKKRLQPPSGPERQKK</sequence>
<dbReference type="SUPFAM" id="SSF50156">
    <property type="entry name" value="PDZ domain-like"/>
    <property type="match status" value="1"/>
</dbReference>
<dbReference type="PROSITE" id="PS50106">
    <property type="entry name" value="PDZ"/>
    <property type="match status" value="1"/>
</dbReference>
<dbReference type="InterPro" id="IPR004447">
    <property type="entry name" value="Peptidase_S41A"/>
</dbReference>
<name>A0AB94IYX1_9BACT</name>
<dbReference type="GO" id="GO:0030288">
    <property type="term" value="C:outer membrane-bounded periplasmic space"/>
    <property type="evidence" value="ECO:0007669"/>
    <property type="project" value="TreeGrafter"/>
</dbReference>
<dbReference type="InterPro" id="IPR036034">
    <property type="entry name" value="PDZ_sf"/>
</dbReference>
<evidence type="ECO:0000259" key="8">
    <source>
        <dbReference type="PROSITE" id="PS50106"/>
    </source>
</evidence>
<feature type="chain" id="PRO_5044501735" evidence="7">
    <location>
        <begin position="27"/>
        <end position="410"/>
    </location>
</feature>
<dbReference type="InterPro" id="IPR029045">
    <property type="entry name" value="ClpP/crotonase-like_dom_sf"/>
</dbReference>
<keyword evidence="3 5" id="KW-0378">Hydrolase</keyword>
<feature type="region of interest" description="Disordered" evidence="6">
    <location>
        <begin position="391"/>
        <end position="410"/>
    </location>
</feature>
<evidence type="ECO:0000256" key="1">
    <source>
        <dbReference type="ARBA" id="ARBA00009179"/>
    </source>
</evidence>
<evidence type="ECO:0000256" key="4">
    <source>
        <dbReference type="ARBA" id="ARBA00022825"/>
    </source>
</evidence>
<evidence type="ECO:0000256" key="6">
    <source>
        <dbReference type="SAM" id="MobiDB-lite"/>
    </source>
</evidence>
<dbReference type="Gene3D" id="2.30.42.10">
    <property type="match status" value="1"/>
</dbReference>
<keyword evidence="10" id="KW-1185">Reference proteome</keyword>
<dbReference type="CDD" id="cd07560">
    <property type="entry name" value="Peptidase_S41_CPP"/>
    <property type="match status" value="1"/>
</dbReference>
<dbReference type="Pfam" id="PF03572">
    <property type="entry name" value="Peptidase_S41"/>
    <property type="match status" value="1"/>
</dbReference>
<organism evidence="9 10">
    <name type="scientific">Fretibacterium fastidiosum</name>
    <dbReference type="NCBI Taxonomy" id="651822"/>
    <lineage>
        <taxon>Bacteria</taxon>
        <taxon>Thermotogati</taxon>
        <taxon>Synergistota</taxon>
        <taxon>Synergistia</taxon>
        <taxon>Synergistales</taxon>
        <taxon>Aminobacteriaceae</taxon>
        <taxon>Fretibacterium</taxon>
    </lineage>
</organism>
<dbReference type="InterPro" id="IPR005151">
    <property type="entry name" value="Tail-specific_protease"/>
</dbReference>
<dbReference type="AlphaFoldDB" id="A0AB94IYX1"/>
<comment type="similarity">
    <text evidence="1 5">Belongs to the peptidase S41A family.</text>
</comment>
<dbReference type="RefSeq" id="WP_015557091.1">
    <property type="nucleotide sequence ID" value="NC_021038.1"/>
</dbReference>
<proteinExistence type="inferred from homology"/>
<reference evidence="10" key="1">
    <citation type="submission" date="2010-03" db="EMBL/GenBank/DDBJ databases">
        <title>The genome sequence of Synergistetes sp. SGP1.</title>
        <authorList>
            <consortium name="metaHIT consortium -- http://www.metahit.eu/"/>
            <person name="Pajon A."/>
            <person name="Turner K."/>
            <person name="Parkhill J."/>
            <person name="Wade W."/>
            <person name="Vartoukian S."/>
        </authorList>
    </citation>
    <scope>NUCLEOTIDE SEQUENCE [LARGE SCALE GENOMIC DNA]</scope>
    <source>
        <strain evidence="10">SGP1</strain>
    </source>
</reference>
<feature type="signal peptide" evidence="7">
    <location>
        <begin position="1"/>
        <end position="26"/>
    </location>
</feature>
<dbReference type="InterPro" id="IPR001478">
    <property type="entry name" value="PDZ"/>
</dbReference>
<dbReference type="GO" id="GO:0004252">
    <property type="term" value="F:serine-type endopeptidase activity"/>
    <property type="evidence" value="ECO:0007669"/>
    <property type="project" value="UniProtKB-EC"/>
</dbReference>
<dbReference type="SUPFAM" id="SSF52096">
    <property type="entry name" value="ClpP/crotonase"/>
    <property type="match status" value="1"/>
</dbReference>
<dbReference type="Gene3D" id="3.30.750.44">
    <property type="match status" value="1"/>
</dbReference>
<evidence type="ECO:0000256" key="3">
    <source>
        <dbReference type="ARBA" id="ARBA00022801"/>
    </source>
</evidence>
<dbReference type="SMART" id="SM00245">
    <property type="entry name" value="TSPc"/>
    <property type="match status" value="1"/>
</dbReference>
<feature type="domain" description="PDZ" evidence="8">
    <location>
        <begin position="105"/>
        <end position="183"/>
    </location>
</feature>